<evidence type="ECO:0000256" key="1">
    <source>
        <dbReference type="SAM" id="MobiDB-lite"/>
    </source>
</evidence>
<dbReference type="GO" id="GO:0051118">
    <property type="term" value="F:glucan endo-1,3-alpha-glucosidase activity"/>
    <property type="evidence" value="ECO:0007669"/>
    <property type="project" value="InterPro"/>
</dbReference>
<feature type="region of interest" description="Disordered" evidence="1">
    <location>
        <begin position="1"/>
        <end position="86"/>
    </location>
</feature>
<evidence type="ECO:0008006" key="4">
    <source>
        <dbReference type="Google" id="ProtNLM"/>
    </source>
</evidence>
<gene>
    <name evidence="2" type="ORF">OH76DRAFT_1356121</name>
</gene>
<accession>A0A371D1S9</accession>
<dbReference type="OrthoDB" id="3257981at2759"/>
<dbReference type="EMBL" id="KZ857427">
    <property type="protein sequence ID" value="RDX46429.1"/>
    <property type="molecule type" value="Genomic_DNA"/>
</dbReference>
<dbReference type="Pfam" id="PF03659">
    <property type="entry name" value="Glyco_hydro_71"/>
    <property type="match status" value="1"/>
</dbReference>
<keyword evidence="3" id="KW-1185">Reference proteome</keyword>
<feature type="compositionally biased region" description="Low complexity" evidence="1">
    <location>
        <begin position="19"/>
        <end position="86"/>
    </location>
</feature>
<sequence length="513" mass="55366">MAHAFGIGSGGTRLPPRTGSPASSSSSTSTLAANVTSTSLSTPLSTSSLAANTTTTSLSTPLSTSSPSGNLAANSTTNSTTPSNTTATQSRAVFAHFIVGNTYNYTVDSWSQDILLAASKGIDAFALNIGSDAWESSQIANAYTAASKYNGNTTNAATPFRLFFSFDMGSLPCSTASHASTLQSYIRTYANSTSTFKYNARMLVSTFAGESCRFGASTLNQGWTDAIKPTKPPTNGPLPAVWFVPSFFVDPATFRNLSVIDGAFHWNSGWPMGNYNVTFGPDQSYISNLSGNRTYMAAVSPWFFTHYGPDTFNKNWIYRGDDWHWAQRWELLVQNRSSVPLTQVVTWNDYGESHYVGPIEGIQPMSQSWVNGFDHQGWLDLMQYYIKAYKTGSYPAIAKDRVFLWARLYPVTATASDSVGKPANYPWTQDYLWAVTLLTAPANVTLTCGSSTQRTLVPAGLSKLKLKLSTSCAVNATVARGASTPVQFSPAGFNFSVRPPSYNFNAFVAASPP</sequence>
<name>A0A371D1S9_9APHY</name>
<reference evidence="2 3" key="1">
    <citation type="journal article" date="2018" name="Biotechnol. Biofuels">
        <title>Integrative visual omics of the white-rot fungus Polyporus brumalis exposes the biotechnological potential of its oxidative enzymes for delignifying raw plant biomass.</title>
        <authorList>
            <person name="Miyauchi S."/>
            <person name="Rancon A."/>
            <person name="Drula E."/>
            <person name="Hage H."/>
            <person name="Chaduli D."/>
            <person name="Favel A."/>
            <person name="Grisel S."/>
            <person name="Henrissat B."/>
            <person name="Herpoel-Gimbert I."/>
            <person name="Ruiz-Duenas F.J."/>
            <person name="Chevret D."/>
            <person name="Hainaut M."/>
            <person name="Lin J."/>
            <person name="Wang M."/>
            <person name="Pangilinan J."/>
            <person name="Lipzen A."/>
            <person name="Lesage-Meessen L."/>
            <person name="Navarro D."/>
            <person name="Riley R."/>
            <person name="Grigoriev I.V."/>
            <person name="Zhou S."/>
            <person name="Raouche S."/>
            <person name="Rosso M.N."/>
        </authorList>
    </citation>
    <scope>NUCLEOTIDE SEQUENCE [LARGE SCALE GENOMIC DNA]</scope>
    <source>
        <strain evidence="2 3">BRFM 1820</strain>
    </source>
</reference>
<dbReference type="CDD" id="cd11577">
    <property type="entry name" value="GH71"/>
    <property type="match status" value="1"/>
</dbReference>
<evidence type="ECO:0000313" key="2">
    <source>
        <dbReference type="EMBL" id="RDX46429.1"/>
    </source>
</evidence>
<dbReference type="InterPro" id="IPR005197">
    <property type="entry name" value="Glyco_hydro_71"/>
</dbReference>
<evidence type="ECO:0000313" key="3">
    <source>
        <dbReference type="Proteomes" id="UP000256964"/>
    </source>
</evidence>
<dbReference type="Gene3D" id="3.20.20.80">
    <property type="entry name" value="Glycosidases"/>
    <property type="match status" value="1"/>
</dbReference>
<proteinExistence type="predicted"/>
<dbReference type="STRING" id="139420.A0A371D1S9"/>
<organism evidence="2 3">
    <name type="scientific">Lentinus brumalis</name>
    <dbReference type="NCBI Taxonomy" id="2498619"/>
    <lineage>
        <taxon>Eukaryota</taxon>
        <taxon>Fungi</taxon>
        <taxon>Dikarya</taxon>
        <taxon>Basidiomycota</taxon>
        <taxon>Agaricomycotina</taxon>
        <taxon>Agaricomycetes</taxon>
        <taxon>Polyporales</taxon>
        <taxon>Polyporaceae</taxon>
        <taxon>Lentinus</taxon>
    </lineage>
</organism>
<dbReference type="AlphaFoldDB" id="A0A371D1S9"/>
<dbReference type="Proteomes" id="UP000256964">
    <property type="component" value="Unassembled WGS sequence"/>
</dbReference>
<protein>
    <recommendedName>
        <fullName evidence="4">Glycoside hydrolase family 71 protein</fullName>
    </recommendedName>
</protein>